<name>A0ABS8B3Q6_9ACTN</name>
<feature type="region of interest" description="Disordered" evidence="1">
    <location>
        <begin position="41"/>
        <end position="62"/>
    </location>
</feature>
<evidence type="ECO:0000256" key="1">
    <source>
        <dbReference type="SAM" id="MobiDB-lite"/>
    </source>
</evidence>
<dbReference type="RefSeq" id="WP_226726029.1">
    <property type="nucleotide sequence ID" value="NZ_JAJAUY010000018.1"/>
</dbReference>
<comment type="caution">
    <text evidence="2">The sequence shown here is derived from an EMBL/GenBank/DDBJ whole genome shotgun (WGS) entry which is preliminary data.</text>
</comment>
<reference evidence="2 3" key="1">
    <citation type="submission" date="2021-10" db="EMBL/GenBank/DDBJ databases">
        <title>Streptomyces sp. strain SMC 277, a novel streptomycete isolated from soil.</title>
        <authorList>
            <person name="Chanama M."/>
        </authorList>
    </citation>
    <scope>NUCLEOTIDE SEQUENCE [LARGE SCALE GENOMIC DNA]</scope>
    <source>
        <strain evidence="2 3">SMC 277</strain>
    </source>
</reference>
<proteinExistence type="predicted"/>
<feature type="compositionally biased region" description="Polar residues" evidence="1">
    <location>
        <begin position="1"/>
        <end position="11"/>
    </location>
</feature>
<sequence length="62" mass="6559">MQSTGTGSSDPARTVRRAGKEPASPWEDFDAVMEKMLELIGVSRPAGHRSRSTADEADAAGL</sequence>
<evidence type="ECO:0000313" key="3">
    <source>
        <dbReference type="Proteomes" id="UP001199054"/>
    </source>
</evidence>
<protein>
    <submittedName>
        <fullName evidence="2">Uncharacterized protein</fullName>
    </submittedName>
</protein>
<gene>
    <name evidence="2" type="ORF">LG632_07405</name>
</gene>
<accession>A0ABS8B3Q6</accession>
<keyword evidence="3" id="KW-1185">Reference proteome</keyword>
<evidence type="ECO:0000313" key="2">
    <source>
        <dbReference type="EMBL" id="MCB5179214.1"/>
    </source>
</evidence>
<feature type="region of interest" description="Disordered" evidence="1">
    <location>
        <begin position="1"/>
        <end position="29"/>
    </location>
</feature>
<organism evidence="2 3">
    <name type="scientific">Streptomyces antimicrobicus</name>
    <dbReference type="NCBI Taxonomy" id="2883108"/>
    <lineage>
        <taxon>Bacteria</taxon>
        <taxon>Bacillati</taxon>
        <taxon>Actinomycetota</taxon>
        <taxon>Actinomycetes</taxon>
        <taxon>Kitasatosporales</taxon>
        <taxon>Streptomycetaceae</taxon>
        <taxon>Streptomyces</taxon>
    </lineage>
</organism>
<dbReference type="Proteomes" id="UP001199054">
    <property type="component" value="Unassembled WGS sequence"/>
</dbReference>
<dbReference type="EMBL" id="JAJAUY010000018">
    <property type="protein sequence ID" value="MCB5179214.1"/>
    <property type="molecule type" value="Genomic_DNA"/>
</dbReference>